<evidence type="ECO:0000256" key="3">
    <source>
        <dbReference type="ARBA" id="ARBA00023212"/>
    </source>
</evidence>
<keyword evidence="4" id="KW-0966">Cell projection</keyword>
<dbReference type="InterPro" id="IPR000535">
    <property type="entry name" value="MSP_dom"/>
</dbReference>
<evidence type="ECO:0000313" key="10">
    <source>
        <dbReference type="Proteomes" id="UP000030665"/>
    </source>
</evidence>
<dbReference type="GO" id="GO:0031143">
    <property type="term" value="C:pseudopodium"/>
    <property type="evidence" value="ECO:0007669"/>
    <property type="project" value="UniProtKB-SubCell"/>
</dbReference>
<dbReference type="EMBL" id="HG806173">
    <property type="protein sequence ID" value="CDW57515.1"/>
    <property type="molecule type" value="Genomic_DNA"/>
</dbReference>
<keyword evidence="3 7" id="KW-0206">Cytoskeleton</keyword>
<dbReference type="Proteomes" id="UP000030665">
    <property type="component" value="Unassembled WGS sequence"/>
</dbReference>
<dbReference type="InterPro" id="IPR051155">
    <property type="entry name" value="Nematode_MSP"/>
</dbReference>
<evidence type="ECO:0000256" key="6">
    <source>
        <dbReference type="ARBA" id="ARBA00037818"/>
    </source>
</evidence>
<keyword evidence="2" id="KW-0963">Cytoplasm</keyword>
<name>A0A077ZFS2_TRITR</name>
<evidence type="ECO:0000256" key="4">
    <source>
        <dbReference type="ARBA" id="ARBA00023273"/>
    </source>
</evidence>
<feature type="domain" description="MSP" evidence="8">
    <location>
        <begin position="8"/>
        <end position="125"/>
    </location>
</feature>
<proteinExistence type="predicted"/>
<comment type="function">
    <text evidence="5 7">Central component in molecular interactions underlying sperm crawling. Forms an extensive filament system that extends from sperm villipoda, along the leading edge of the pseudopod.</text>
</comment>
<dbReference type="InterPro" id="IPR008962">
    <property type="entry name" value="PapD-like_sf"/>
</dbReference>
<organism evidence="9 10">
    <name type="scientific">Trichuris trichiura</name>
    <name type="common">Whipworm</name>
    <name type="synonym">Trichocephalus trichiurus</name>
    <dbReference type="NCBI Taxonomy" id="36087"/>
    <lineage>
        <taxon>Eukaryota</taxon>
        <taxon>Metazoa</taxon>
        <taxon>Ecdysozoa</taxon>
        <taxon>Nematoda</taxon>
        <taxon>Enoplea</taxon>
        <taxon>Dorylaimia</taxon>
        <taxon>Trichinellida</taxon>
        <taxon>Trichuridae</taxon>
        <taxon>Trichuris</taxon>
    </lineage>
</organism>
<evidence type="ECO:0000256" key="5">
    <source>
        <dbReference type="ARBA" id="ARBA00037744"/>
    </source>
</evidence>
<dbReference type="AlphaFoldDB" id="A0A077ZFS2"/>
<dbReference type="GO" id="GO:0005856">
    <property type="term" value="C:cytoskeleton"/>
    <property type="evidence" value="ECO:0007669"/>
    <property type="project" value="UniProtKB-SubCell"/>
</dbReference>
<reference evidence="9" key="2">
    <citation type="submission" date="2014-03" db="EMBL/GenBank/DDBJ databases">
        <title>The whipworm genome and dual-species transcriptomics of an intimate host-pathogen interaction.</title>
        <authorList>
            <person name="Foth B.J."/>
            <person name="Tsai I.J."/>
            <person name="Reid A.J."/>
            <person name="Bancroft A.J."/>
            <person name="Nichol S."/>
            <person name="Tracey A."/>
            <person name="Holroyd N."/>
            <person name="Cotton J.A."/>
            <person name="Stanley E.J."/>
            <person name="Zarowiecki M."/>
            <person name="Liu J.Z."/>
            <person name="Huckvale T."/>
            <person name="Cooper P.J."/>
            <person name="Grencis R.K."/>
            <person name="Berriman M."/>
        </authorList>
    </citation>
    <scope>NUCLEOTIDE SEQUENCE [LARGE SCALE GENOMIC DNA]</scope>
</reference>
<keyword evidence="10" id="KW-1185">Reference proteome</keyword>
<dbReference type="PROSITE" id="PS50202">
    <property type="entry name" value="MSP"/>
    <property type="match status" value="1"/>
</dbReference>
<dbReference type="PANTHER" id="PTHR22920">
    <property type="entry name" value="MAJOR SPERM PROTEIN"/>
    <property type="match status" value="1"/>
</dbReference>
<dbReference type="STRING" id="36087.A0A077ZFS2"/>
<evidence type="ECO:0000313" key="9">
    <source>
        <dbReference type="EMBL" id="CDW57515.1"/>
    </source>
</evidence>
<dbReference type="InterPro" id="IPR013783">
    <property type="entry name" value="Ig-like_fold"/>
</dbReference>
<evidence type="ECO:0000256" key="2">
    <source>
        <dbReference type="ARBA" id="ARBA00022490"/>
    </source>
</evidence>
<accession>A0A077ZFS2</accession>
<dbReference type="OrthoDB" id="5918453at2759"/>
<evidence type="ECO:0000259" key="8">
    <source>
        <dbReference type="PROSITE" id="PS50202"/>
    </source>
</evidence>
<protein>
    <recommendedName>
        <fullName evidence="7">Major sperm protein</fullName>
    </recommendedName>
</protein>
<dbReference type="SUPFAM" id="SSF49354">
    <property type="entry name" value="PapD-like"/>
    <property type="match status" value="1"/>
</dbReference>
<reference evidence="9" key="1">
    <citation type="submission" date="2014-01" db="EMBL/GenBank/DDBJ databases">
        <authorList>
            <person name="Aslett M."/>
        </authorList>
    </citation>
    <scope>NUCLEOTIDE SEQUENCE</scope>
</reference>
<evidence type="ECO:0000256" key="7">
    <source>
        <dbReference type="RuleBase" id="RU003425"/>
    </source>
</evidence>
<dbReference type="Gene3D" id="2.60.40.10">
    <property type="entry name" value="Immunoglobulins"/>
    <property type="match status" value="1"/>
</dbReference>
<comment type="subcellular location">
    <subcellularLocation>
        <location evidence="6">Cell projection</location>
        <location evidence="6">Pseudopodium</location>
    </subcellularLocation>
    <subcellularLocation>
        <location evidence="1">Cytoplasm</location>
        <location evidence="1">Cytoskeleton</location>
    </subcellularLocation>
</comment>
<sequence>MAKQMPADIKTEPLDKLYFNAPFKEKKNYKIAVTNTGAKPLAWCVKSTNVSRISFDPSAGVLDANETFMFTAVTEVFEPTPENLKQDQITIEWILAPDGEGRKFNREWMQRDVIVRRKHITVFYNP</sequence>
<dbReference type="Pfam" id="PF00635">
    <property type="entry name" value="Motile_Sperm"/>
    <property type="match status" value="1"/>
</dbReference>
<gene>
    <name evidence="9" type="ORF">TTRE_0000580701</name>
</gene>
<dbReference type="PANTHER" id="PTHR22920:SF7">
    <property type="entry name" value="MSP DOMAIN-CONTAINING PROTEIN-RELATED"/>
    <property type="match status" value="1"/>
</dbReference>
<evidence type="ECO:0000256" key="1">
    <source>
        <dbReference type="ARBA" id="ARBA00004245"/>
    </source>
</evidence>